<dbReference type="OrthoDB" id="5867527at2759"/>
<evidence type="ECO:0000256" key="9">
    <source>
        <dbReference type="ARBA" id="ARBA00023065"/>
    </source>
</evidence>
<comment type="function">
    <text evidence="12">Structural component of the gap junctions.</text>
</comment>
<keyword evidence="3 12" id="KW-0813">Transport</keyword>
<protein>
    <recommendedName>
        <fullName evidence="12">Innexin</fullName>
    </recommendedName>
</protein>
<evidence type="ECO:0000256" key="3">
    <source>
        <dbReference type="ARBA" id="ARBA00022448"/>
    </source>
</evidence>
<evidence type="ECO:0000256" key="1">
    <source>
        <dbReference type="ARBA" id="ARBA00004610"/>
    </source>
</evidence>
<evidence type="ECO:0000313" key="14">
    <source>
        <dbReference type="Proteomes" id="UP000069272"/>
    </source>
</evidence>
<comment type="subcellular location">
    <subcellularLocation>
        <location evidence="1">Cell junction</location>
        <location evidence="1">Gap junction</location>
    </subcellularLocation>
    <subcellularLocation>
        <location evidence="2 12">Cell membrane</location>
        <topology evidence="2 12">Multi-pass membrane protein</topology>
    </subcellularLocation>
</comment>
<dbReference type="VEuPathDB" id="VectorBase:AALB006050"/>
<feature type="transmembrane region" description="Helical" evidence="12">
    <location>
        <begin position="110"/>
        <end position="132"/>
    </location>
</feature>
<evidence type="ECO:0000256" key="10">
    <source>
        <dbReference type="ARBA" id="ARBA00023136"/>
    </source>
</evidence>
<reference evidence="13" key="2">
    <citation type="submission" date="2022-08" db="UniProtKB">
        <authorList>
            <consortium name="EnsemblMetazoa"/>
        </authorList>
    </citation>
    <scope>IDENTIFICATION</scope>
    <source>
        <strain evidence="13">STECLA/ALBI9_A</strain>
    </source>
</reference>
<dbReference type="AlphaFoldDB" id="A0A182FHQ7"/>
<keyword evidence="9 12" id="KW-0406">Ion transport</keyword>
<dbReference type="PRINTS" id="PR01262">
    <property type="entry name" value="INNEXIN"/>
</dbReference>
<keyword evidence="8 12" id="KW-1133">Transmembrane helix</keyword>
<dbReference type="EnsemblMetazoa" id="AALB006050-RA">
    <property type="protein sequence ID" value="AALB006050-PA"/>
    <property type="gene ID" value="AALB006050"/>
</dbReference>
<feature type="transmembrane region" description="Helical" evidence="12">
    <location>
        <begin position="183"/>
        <end position="210"/>
    </location>
</feature>
<feature type="transmembrane region" description="Helical" evidence="12">
    <location>
        <begin position="270"/>
        <end position="297"/>
    </location>
</feature>
<proteinExistence type="inferred from homology"/>
<dbReference type="InterPro" id="IPR000990">
    <property type="entry name" value="Innexin"/>
</dbReference>
<keyword evidence="5 12" id="KW-0812">Transmembrane</keyword>
<evidence type="ECO:0000256" key="5">
    <source>
        <dbReference type="ARBA" id="ARBA00022692"/>
    </source>
</evidence>
<dbReference type="GO" id="GO:0005243">
    <property type="term" value="F:gap junction channel activity"/>
    <property type="evidence" value="ECO:0007669"/>
    <property type="project" value="TreeGrafter"/>
</dbReference>
<keyword evidence="10 12" id="KW-0472">Membrane</keyword>
<accession>A0A182FHQ7</accession>
<evidence type="ECO:0000313" key="13">
    <source>
        <dbReference type="EnsemblMetazoa" id="AALB006050-PA"/>
    </source>
</evidence>
<keyword evidence="6" id="KW-0303">Gap junction</keyword>
<evidence type="ECO:0000256" key="11">
    <source>
        <dbReference type="ARBA" id="ARBA00023303"/>
    </source>
</evidence>
<dbReference type="Pfam" id="PF00876">
    <property type="entry name" value="Innexin"/>
    <property type="match status" value="1"/>
</dbReference>
<dbReference type="PROSITE" id="PS51013">
    <property type="entry name" value="PANNEXIN"/>
    <property type="match status" value="1"/>
</dbReference>
<evidence type="ECO:0000256" key="2">
    <source>
        <dbReference type="ARBA" id="ARBA00004651"/>
    </source>
</evidence>
<keyword evidence="4" id="KW-1003">Cell membrane</keyword>
<evidence type="ECO:0000256" key="4">
    <source>
        <dbReference type="ARBA" id="ARBA00022475"/>
    </source>
</evidence>
<dbReference type="GO" id="GO:0005921">
    <property type="term" value="C:gap junction"/>
    <property type="evidence" value="ECO:0007669"/>
    <property type="project" value="UniProtKB-SubCell"/>
</dbReference>
<dbReference type="GO" id="GO:0005886">
    <property type="term" value="C:plasma membrane"/>
    <property type="evidence" value="ECO:0007669"/>
    <property type="project" value="UniProtKB-SubCell"/>
</dbReference>
<evidence type="ECO:0000256" key="7">
    <source>
        <dbReference type="ARBA" id="ARBA00022949"/>
    </source>
</evidence>
<sequence>MLELVRPLRGILQIKAVNTTDLVWRLHCRVTVYLLLFAALLLSARQYFGNPIDCVAGSGDVSISTMNDFCWIMGTYISKDPNFVLESTDLVKINAKIGHIPEEERSYQKYYQWVVFILAFQACLLTLPNVLWKIWEGGRLEALCEGLTMPILPEQWKQSSKKKLIRYLTTECRTHHRGYMYRYCFCMILNFANVLANILLMNTLFSGFWMNYHPAMMALLSFDFPSWNRYNSQVFPKLAKCDFHFVGPSGSKQNRDGLCLLPLNVVNEKIFAFLWLWFGILGVISAINLLFWCALLCSKGIRAWLLRQQMQPIRSVVVNNALRGECIGKWFLLLQLCRNLNPLVSRDIMSCISKKRPTDSLYAKPKSMMMTADFYQDQDGDLEIGEVNV</sequence>
<dbReference type="PANTHER" id="PTHR11893:SF43">
    <property type="entry name" value="INNEXIN INX4-RELATED"/>
    <property type="match status" value="1"/>
</dbReference>
<dbReference type="PANTHER" id="PTHR11893">
    <property type="entry name" value="INNEXIN"/>
    <property type="match status" value="1"/>
</dbReference>
<feature type="transmembrane region" description="Helical" evidence="12">
    <location>
        <begin position="30"/>
        <end position="48"/>
    </location>
</feature>
<keyword evidence="11 12" id="KW-0407">Ion channel</keyword>
<reference evidence="13 14" key="1">
    <citation type="journal article" date="2017" name="G3 (Bethesda)">
        <title>The Physical Genome Mapping of Anopheles albimanus Corrected Scaffold Misassemblies and Identified Interarm Rearrangements in Genus Anopheles.</title>
        <authorList>
            <person name="Artemov G.N."/>
            <person name="Peery A.N."/>
            <person name="Jiang X."/>
            <person name="Tu Z."/>
            <person name="Stegniy V.N."/>
            <person name="Sharakhova M.V."/>
            <person name="Sharakhov I.V."/>
        </authorList>
    </citation>
    <scope>NUCLEOTIDE SEQUENCE [LARGE SCALE GENOMIC DNA]</scope>
    <source>
        <strain evidence="13 14">ALBI9_A</strain>
    </source>
</reference>
<evidence type="ECO:0000256" key="8">
    <source>
        <dbReference type="ARBA" id="ARBA00022989"/>
    </source>
</evidence>
<dbReference type="VEuPathDB" id="VectorBase:AALB20_037784"/>
<comment type="similarity">
    <text evidence="12">Belongs to the pannexin family.</text>
</comment>
<keyword evidence="7" id="KW-0965">Cell junction</keyword>
<dbReference type="Proteomes" id="UP000069272">
    <property type="component" value="Chromosome 3L"/>
</dbReference>
<evidence type="ECO:0000256" key="12">
    <source>
        <dbReference type="RuleBase" id="RU010713"/>
    </source>
</evidence>
<keyword evidence="14" id="KW-1185">Reference proteome</keyword>
<organism evidence="13 14">
    <name type="scientific">Anopheles albimanus</name>
    <name type="common">New world malaria mosquito</name>
    <dbReference type="NCBI Taxonomy" id="7167"/>
    <lineage>
        <taxon>Eukaryota</taxon>
        <taxon>Metazoa</taxon>
        <taxon>Ecdysozoa</taxon>
        <taxon>Arthropoda</taxon>
        <taxon>Hexapoda</taxon>
        <taxon>Insecta</taxon>
        <taxon>Pterygota</taxon>
        <taxon>Neoptera</taxon>
        <taxon>Endopterygota</taxon>
        <taxon>Diptera</taxon>
        <taxon>Nematocera</taxon>
        <taxon>Culicoidea</taxon>
        <taxon>Culicidae</taxon>
        <taxon>Anophelinae</taxon>
        <taxon>Anopheles</taxon>
    </lineage>
</organism>
<dbReference type="GO" id="GO:0007602">
    <property type="term" value="P:phototransduction"/>
    <property type="evidence" value="ECO:0007669"/>
    <property type="project" value="TreeGrafter"/>
</dbReference>
<dbReference type="GO" id="GO:0034220">
    <property type="term" value="P:monoatomic ion transmembrane transport"/>
    <property type="evidence" value="ECO:0007669"/>
    <property type="project" value="UniProtKB-KW"/>
</dbReference>
<gene>
    <name evidence="12" type="primary">inx</name>
</gene>
<evidence type="ECO:0000256" key="6">
    <source>
        <dbReference type="ARBA" id="ARBA00022868"/>
    </source>
</evidence>
<name>A0A182FHQ7_ANOAL</name>